<evidence type="ECO:0000313" key="11">
    <source>
        <dbReference type="EMBL" id="MFC3760824.1"/>
    </source>
</evidence>
<evidence type="ECO:0000256" key="7">
    <source>
        <dbReference type="ARBA" id="ARBA00022840"/>
    </source>
</evidence>
<dbReference type="PANTHER" id="PTHR24421:SF10">
    <property type="entry name" value="NITRATE_NITRITE SENSOR PROTEIN NARQ"/>
    <property type="match status" value="1"/>
</dbReference>
<accession>A0ABV7Y9T4</accession>
<dbReference type="Pfam" id="PF13796">
    <property type="entry name" value="Sensor"/>
    <property type="match status" value="1"/>
</dbReference>
<dbReference type="InterPro" id="IPR036890">
    <property type="entry name" value="HATPase_C_sf"/>
</dbReference>
<organism evidence="11 12">
    <name type="scientific">Tenggerimyces flavus</name>
    <dbReference type="NCBI Taxonomy" id="1708749"/>
    <lineage>
        <taxon>Bacteria</taxon>
        <taxon>Bacillati</taxon>
        <taxon>Actinomycetota</taxon>
        <taxon>Actinomycetes</taxon>
        <taxon>Propionibacteriales</taxon>
        <taxon>Nocardioidaceae</taxon>
        <taxon>Tenggerimyces</taxon>
    </lineage>
</organism>
<feature type="domain" description="Histidine kinase/HSP90-like ATPase" evidence="10">
    <location>
        <begin position="324"/>
        <end position="414"/>
    </location>
</feature>
<dbReference type="CDD" id="cd16917">
    <property type="entry name" value="HATPase_UhpB-NarQ-NarX-like"/>
    <property type="match status" value="1"/>
</dbReference>
<dbReference type="Pfam" id="PF02518">
    <property type="entry name" value="HATPase_c"/>
    <property type="match status" value="1"/>
</dbReference>
<feature type="transmembrane region" description="Helical" evidence="9">
    <location>
        <begin position="162"/>
        <end position="180"/>
    </location>
</feature>
<evidence type="ECO:0000259" key="10">
    <source>
        <dbReference type="SMART" id="SM00387"/>
    </source>
</evidence>
<evidence type="ECO:0000256" key="3">
    <source>
        <dbReference type="ARBA" id="ARBA00022553"/>
    </source>
</evidence>
<keyword evidence="9" id="KW-0472">Membrane</keyword>
<keyword evidence="5" id="KW-0547">Nucleotide-binding</keyword>
<dbReference type="Gene3D" id="3.30.565.10">
    <property type="entry name" value="Histidine kinase-like ATPase, C-terminal domain"/>
    <property type="match status" value="1"/>
</dbReference>
<feature type="transmembrane region" description="Helical" evidence="9">
    <location>
        <begin position="38"/>
        <end position="60"/>
    </location>
</feature>
<evidence type="ECO:0000256" key="2">
    <source>
        <dbReference type="ARBA" id="ARBA00012438"/>
    </source>
</evidence>
<keyword evidence="9" id="KW-1133">Transmembrane helix</keyword>
<keyword evidence="4" id="KW-0808">Transferase</keyword>
<dbReference type="EMBL" id="JBHRZH010000006">
    <property type="protein sequence ID" value="MFC3760824.1"/>
    <property type="molecule type" value="Genomic_DNA"/>
</dbReference>
<dbReference type="SMART" id="SM00387">
    <property type="entry name" value="HATPase_c"/>
    <property type="match status" value="1"/>
</dbReference>
<comment type="catalytic activity">
    <reaction evidence="1">
        <text>ATP + protein L-histidine = ADP + protein N-phospho-L-histidine.</text>
        <dbReference type="EC" id="2.7.13.3"/>
    </reaction>
</comment>
<sequence length="414" mass="44208">MDLRRWVVPRREWLRALGYLASSIVSGFGYMFVFVVTLFVLLTSFVGFGVLGLPAVMGLVRRLMRRDRVKWGRYLGTPINEAYRPVEGSLVTRAGTILADPATRRDLGWIGAHLSVGLAMSIVGIGLLLGALNSLTLPFYWWALPANEPADSFFPITSWPRALAMVPIGLAYLALALVLVPKLANWHARLAKLLLSPAKGAQLSARVAELTATRAAALEAHGNELRRIERDLHDGTQNRIVAVVMQLGIAERALRRDPENALPMVLRAQDAATDALAELRGVVRSIYPPILTERGLDGAAAALVARCPIPCTLEESLVPRAPAAVESAAYFVIAEALTNVAKHSGASQASVRLDSSDVGMLITVLDDGHGGAVESAGSGLAGIRRRVEAFDGSFSLVSPSGGPTTLTVELPCGS</sequence>
<evidence type="ECO:0000256" key="8">
    <source>
        <dbReference type="ARBA" id="ARBA00023012"/>
    </source>
</evidence>
<keyword evidence="7" id="KW-0067">ATP-binding</keyword>
<dbReference type="RefSeq" id="WP_205117071.1">
    <property type="nucleotide sequence ID" value="NZ_JAFBCM010000001.1"/>
</dbReference>
<proteinExistence type="predicted"/>
<dbReference type="PANTHER" id="PTHR24421">
    <property type="entry name" value="NITRATE/NITRITE SENSOR PROTEIN NARX-RELATED"/>
    <property type="match status" value="1"/>
</dbReference>
<evidence type="ECO:0000256" key="1">
    <source>
        <dbReference type="ARBA" id="ARBA00000085"/>
    </source>
</evidence>
<evidence type="ECO:0000256" key="9">
    <source>
        <dbReference type="SAM" id="Phobius"/>
    </source>
</evidence>
<evidence type="ECO:0000256" key="4">
    <source>
        <dbReference type="ARBA" id="ARBA00022679"/>
    </source>
</evidence>
<keyword evidence="8" id="KW-0902">Two-component regulatory system</keyword>
<evidence type="ECO:0000256" key="6">
    <source>
        <dbReference type="ARBA" id="ARBA00022777"/>
    </source>
</evidence>
<keyword evidence="6 11" id="KW-0418">Kinase</keyword>
<gene>
    <name evidence="11" type="ORF">ACFOUW_08235</name>
</gene>
<comment type="caution">
    <text evidence="11">The sequence shown here is derived from an EMBL/GenBank/DDBJ whole genome shotgun (WGS) entry which is preliminary data.</text>
</comment>
<feature type="transmembrane region" description="Helical" evidence="9">
    <location>
        <begin position="12"/>
        <end position="32"/>
    </location>
</feature>
<keyword evidence="12" id="KW-1185">Reference proteome</keyword>
<dbReference type="InterPro" id="IPR050482">
    <property type="entry name" value="Sensor_HK_TwoCompSys"/>
</dbReference>
<dbReference type="GO" id="GO:0016301">
    <property type="term" value="F:kinase activity"/>
    <property type="evidence" value="ECO:0007669"/>
    <property type="project" value="UniProtKB-KW"/>
</dbReference>
<dbReference type="SUPFAM" id="SSF55874">
    <property type="entry name" value="ATPase domain of HSP90 chaperone/DNA topoisomerase II/histidine kinase"/>
    <property type="match status" value="1"/>
</dbReference>
<dbReference type="Gene3D" id="1.20.5.1930">
    <property type="match status" value="1"/>
</dbReference>
<dbReference type="InterPro" id="IPR003594">
    <property type="entry name" value="HATPase_dom"/>
</dbReference>
<evidence type="ECO:0000313" key="12">
    <source>
        <dbReference type="Proteomes" id="UP001595699"/>
    </source>
</evidence>
<dbReference type="InterPro" id="IPR025828">
    <property type="entry name" value="Put_sensor_dom"/>
</dbReference>
<dbReference type="Pfam" id="PF07730">
    <property type="entry name" value="HisKA_3"/>
    <property type="match status" value="1"/>
</dbReference>
<dbReference type="InterPro" id="IPR011712">
    <property type="entry name" value="Sig_transdc_His_kin_sub3_dim/P"/>
</dbReference>
<name>A0ABV7Y9T4_9ACTN</name>
<reference evidence="12" key="1">
    <citation type="journal article" date="2019" name="Int. J. Syst. Evol. Microbiol.">
        <title>The Global Catalogue of Microorganisms (GCM) 10K type strain sequencing project: providing services to taxonomists for standard genome sequencing and annotation.</title>
        <authorList>
            <consortium name="The Broad Institute Genomics Platform"/>
            <consortium name="The Broad Institute Genome Sequencing Center for Infectious Disease"/>
            <person name="Wu L."/>
            <person name="Ma J."/>
        </authorList>
    </citation>
    <scope>NUCLEOTIDE SEQUENCE [LARGE SCALE GENOMIC DNA]</scope>
    <source>
        <strain evidence="12">CGMCC 4.7241</strain>
    </source>
</reference>
<evidence type="ECO:0000256" key="5">
    <source>
        <dbReference type="ARBA" id="ARBA00022741"/>
    </source>
</evidence>
<dbReference type="EC" id="2.7.13.3" evidence="2"/>
<feature type="transmembrane region" description="Helical" evidence="9">
    <location>
        <begin position="114"/>
        <end position="142"/>
    </location>
</feature>
<keyword evidence="3" id="KW-0597">Phosphoprotein</keyword>
<protein>
    <recommendedName>
        <fullName evidence="2">histidine kinase</fullName>
        <ecNumber evidence="2">2.7.13.3</ecNumber>
    </recommendedName>
</protein>
<dbReference type="Proteomes" id="UP001595699">
    <property type="component" value="Unassembled WGS sequence"/>
</dbReference>
<keyword evidence="9" id="KW-0812">Transmembrane</keyword>